<keyword evidence="2" id="KW-1185">Reference proteome</keyword>
<sequence length="78" mass="8875">MIRVAFQCCGLLGLSRTVLYSTAIDLDDLSQFILKLIVCLLEHRNHRRHHHEAYNGPVYVHVQALVCCCRVTVIQPSS</sequence>
<proteinExistence type="predicted"/>
<reference evidence="1" key="1">
    <citation type="submission" date="2018-02" db="EMBL/GenBank/DDBJ databases">
        <title>The genomes of Aspergillus section Nigri reveals drivers in fungal speciation.</title>
        <authorList>
            <consortium name="DOE Joint Genome Institute"/>
            <person name="Vesth T.C."/>
            <person name="Nybo J."/>
            <person name="Theobald S."/>
            <person name="Brandl J."/>
            <person name="Frisvad J.C."/>
            <person name="Nielsen K.F."/>
            <person name="Lyhne E.K."/>
            <person name="Kogle M.E."/>
            <person name="Kuo A."/>
            <person name="Riley R."/>
            <person name="Clum A."/>
            <person name="Nolan M."/>
            <person name="Lipzen A."/>
            <person name="Salamov A."/>
            <person name="Henrissat B."/>
            <person name="Wiebenga A."/>
            <person name="De vries R.P."/>
            <person name="Grigoriev I.V."/>
            <person name="Mortensen U.H."/>
            <person name="Andersen M.R."/>
            <person name="Baker S.E."/>
        </authorList>
    </citation>
    <scope>NUCLEOTIDE SEQUENCE</scope>
    <source>
        <strain evidence="1">CBS 621.78</strain>
    </source>
</reference>
<protein>
    <submittedName>
        <fullName evidence="1">Uncharacterized protein</fullName>
    </submittedName>
</protein>
<evidence type="ECO:0000313" key="2">
    <source>
        <dbReference type="Proteomes" id="UP000249057"/>
    </source>
</evidence>
<gene>
    <name evidence="1" type="ORF">BO95DRAFT_63532</name>
</gene>
<dbReference type="Proteomes" id="UP000249057">
    <property type="component" value="Unassembled WGS sequence"/>
</dbReference>
<evidence type="ECO:0000313" key="1">
    <source>
        <dbReference type="EMBL" id="RAH47991.1"/>
    </source>
</evidence>
<accession>A0ACD1GFI6</accession>
<name>A0ACD1GFI6_9EURO</name>
<organism evidence="1 2">
    <name type="scientific">Aspergillus brunneoviolaceus CBS 621.78</name>
    <dbReference type="NCBI Taxonomy" id="1450534"/>
    <lineage>
        <taxon>Eukaryota</taxon>
        <taxon>Fungi</taxon>
        <taxon>Dikarya</taxon>
        <taxon>Ascomycota</taxon>
        <taxon>Pezizomycotina</taxon>
        <taxon>Eurotiomycetes</taxon>
        <taxon>Eurotiomycetidae</taxon>
        <taxon>Eurotiales</taxon>
        <taxon>Aspergillaceae</taxon>
        <taxon>Aspergillus</taxon>
        <taxon>Aspergillus subgen. Circumdati</taxon>
    </lineage>
</organism>
<dbReference type="EMBL" id="KZ825326">
    <property type="protein sequence ID" value="RAH47991.1"/>
    <property type="molecule type" value="Genomic_DNA"/>
</dbReference>